<name>A0A1I1WXB6_9BURK</name>
<evidence type="ECO:0000256" key="1">
    <source>
        <dbReference type="SAM" id="SignalP"/>
    </source>
</evidence>
<keyword evidence="3" id="KW-1185">Reference proteome</keyword>
<dbReference type="AlphaFoldDB" id="A0A1I1WXB6"/>
<evidence type="ECO:0000313" key="3">
    <source>
        <dbReference type="Proteomes" id="UP000199517"/>
    </source>
</evidence>
<dbReference type="OrthoDB" id="8858718at2"/>
<evidence type="ECO:0000313" key="2">
    <source>
        <dbReference type="EMBL" id="SFD99641.1"/>
    </source>
</evidence>
<dbReference type="Proteomes" id="UP000199517">
    <property type="component" value="Unassembled WGS sequence"/>
</dbReference>
<accession>A0A1I1WXB6</accession>
<organism evidence="2 3">
    <name type="scientific">Paracidovorax konjaci</name>
    <dbReference type="NCBI Taxonomy" id="32040"/>
    <lineage>
        <taxon>Bacteria</taxon>
        <taxon>Pseudomonadati</taxon>
        <taxon>Pseudomonadota</taxon>
        <taxon>Betaproteobacteria</taxon>
        <taxon>Burkholderiales</taxon>
        <taxon>Comamonadaceae</taxon>
        <taxon>Paracidovorax</taxon>
    </lineage>
</organism>
<sequence>MPIRPLHLLAGCFLAGLGLHASGGTGAYRLDWPHPGEVLTYRSCGCADACWVAEVRHRRTQALQARLRCDCETLFYEQPSAPARTGPLGSCEPIHLGGRKPEAIRERLEQFLHPRAGGAPGAARP</sequence>
<keyword evidence="1" id="KW-0732">Signal</keyword>
<proteinExistence type="predicted"/>
<protein>
    <submittedName>
        <fullName evidence="2">Uncharacterized protein</fullName>
    </submittedName>
</protein>
<reference evidence="3" key="1">
    <citation type="submission" date="2016-10" db="EMBL/GenBank/DDBJ databases">
        <authorList>
            <person name="Varghese N."/>
            <person name="Submissions S."/>
        </authorList>
    </citation>
    <scope>NUCLEOTIDE SEQUENCE [LARGE SCALE GENOMIC DNA]</scope>
    <source>
        <strain evidence="3">DSM 7481</strain>
    </source>
</reference>
<gene>
    <name evidence="2" type="ORF">SAMN04489710_11168</name>
</gene>
<dbReference type="EMBL" id="FOMQ01000011">
    <property type="protein sequence ID" value="SFD99641.1"/>
    <property type="molecule type" value="Genomic_DNA"/>
</dbReference>
<dbReference type="RefSeq" id="WP_139225741.1">
    <property type="nucleotide sequence ID" value="NZ_FOMQ01000011.1"/>
</dbReference>
<feature type="signal peptide" evidence="1">
    <location>
        <begin position="1"/>
        <end position="21"/>
    </location>
</feature>
<feature type="chain" id="PRO_5011452713" evidence="1">
    <location>
        <begin position="22"/>
        <end position="125"/>
    </location>
</feature>